<dbReference type="GeneID" id="43740509"/>
<dbReference type="AlphaFoldDB" id="A0A2Z2HZF6"/>
<feature type="transmembrane region" description="Helical" evidence="1">
    <location>
        <begin position="44"/>
        <end position="64"/>
    </location>
</feature>
<proteinExistence type="predicted"/>
<evidence type="ECO:0000313" key="3">
    <source>
        <dbReference type="Proteomes" id="UP000250088"/>
    </source>
</evidence>
<evidence type="ECO:0000256" key="1">
    <source>
        <dbReference type="SAM" id="Phobius"/>
    </source>
</evidence>
<gene>
    <name evidence="2" type="ORF">B1756_04540</name>
</gene>
<dbReference type="RefSeq" id="WP_161493147.1">
    <property type="nucleotide sequence ID" value="NZ_CP019893.1"/>
</dbReference>
<feature type="transmembrane region" description="Helical" evidence="1">
    <location>
        <begin position="201"/>
        <end position="224"/>
    </location>
</feature>
<feature type="transmembrane region" description="Helical" evidence="1">
    <location>
        <begin position="236"/>
        <end position="263"/>
    </location>
</feature>
<protein>
    <recommendedName>
        <fullName evidence="4">Yip1 domain-containing protein</fullName>
    </recommendedName>
</protein>
<keyword evidence="1" id="KW-0812">Transmembrane</keyword>
<keyword evidence="1" id="KW-1133">Transmembrane helix</keyword>
<dbReference type="OrthoDB" id="204725at2157"/>
<reference evidence="3" key="1">
    <citation type="submission" date="2017-02" db="EMBL/GenBank/DDBJ databases">
        <title>Natronthermophilus aegyptiacus gen. nov.,sp. nov., an aerobic, extremely halophilic alkalithermophilic archaeon isolated from the athalassohaline Wadi An Natrun, Egypt.</title>
        <authorList>
            <person name="Zhao B."/>
        </authorList>
    </citation>
    <scope>NUCLEOTIDE SEQUENCE [LARGE SCALE GENOMIC DNA]</scope>
    <source>
        <strain evidence="3">JW/NM-HA 15</strain>
    </source>
</reference>
<keyword evidence="1" id="KW-0472">Membrane</keyword>
<keyword evidence="3" id="KW-1185">Reference proteome</keyword>
<name>A0A2Z2HZF6_9EURY</name>
<sequence length="276" mass="29667">MAGSSFRFARYGYSAIFDPSDVVSANVEVYGQTRRKRAYQAVRLILFYLFNLFLYAVPLTYAGFGATGEVGDPPAFVEGVATSLGTDPLSSWQFLLALVQNCTFLFAASALTFLTFHVAVWLTRNSSGVLQSIHTVVYSTGIYLAAIFSFTWYLSTSPAIVVADQWLIWVQAEFIYAVIDATGTNLELPGGRPGPVDLTGITGSGIVALAGLFVAGLYYLYSLYLGARHNHHSSRFAGLLAVGFVVASPVLFVLGSIVTALFLDGTIVGLAIPILL</sequence>
<accession>A0A2Z2HZF6</accession>
<evidence type="ECO:0008006" key="4">
    <source>
        <dbReference type="Google" id="ProtNLM"/>
    </source>
</evidence>
<organism evidence="2 3">
    <name type="scientific">Natrarchaeobaculum aegyptiacum</name>
    <dbReference type="NCBI Taxonomy" id="745377"/>
    <lineage>
        <taxon>Archaea</taxon>
        <taxon>Methanobacteriati</taxon>
        <taxon>Methanobacteriota</taxon>
        <taxon>Stenosarchaea group</taxon>
        <taxon>Halobacteria</taxon>
        <taxon>Halobacteriales</taxon>
        <taxon>Natrialbaceae</taxon>
        <taxon>Natrarchaeobaculum</taxon>
    </lineage>
</organism>
<evidence type="ECO:0000313" key="2">
    <source>
        <dbReference type="EMBL" id="ARS89098.1"/>
    </source>
</evidence>
<feature type="transmembrane region" description="Helical" evidence="1">
    <location>
        <begin position="94"/>
        <end position="123"/>
    </location>
</feature>
<feature type="transmembrane region" description="Helical" evidence="1">
    <location>
        <begin position="135"/>
        <end position="154"/>
    </location>
</feature>
<dbReference type="KEGG" id="naj:B1756_04540"/>
<dbReference type="Proteomes" id="UP000250088">
    <property type="component" value="Chromosome"/>
</dbReference>
<dbReference type="EMBL" id="CP019893">
    <property type="protein sequence ID" value="ARS89098.1"/>
    <property type="molecule type" value="Genomic_DNA"/>
</dbReference>